<accession>A0A6N6W1D5</accession>
<keyword evidence="3" id="KW-0804">Transcription</keyword>
<dbReference type="Proteomes" id="UP000463700">
    <property type="component" value="Unassembled WGS sequence"/>
</dbReference>
<evidence type="ECO:0000313" key="6">
    <source>
        <dbReference type="EMBL" id="KAE8753648.1"/>
    </source>
</evidence>
<evidence type="ECO:0000259" key="5">
    <source>
        <dbReference type="PROSITE" id="PS01124"/>
    </source>
</evidence>
<feature type="compositionally biased region" description="Basic and acidic residues" evidence="4">
    <location>
        <begin position="360"/>
        <end position="375"/>
    </location>
</feature>
<feature type="domain" description="HTH araC/xylS-type" evidence="5">
    <location>
        <begin position="256"/>
        <end position="353"/>
    </location>
</feature>
<evidence type="ECO:0000256" key="2">
    <source>
        <dbReference type="ARBA" id="ARBA00023125"/>
    </source>
</evidence>
<dbReference type="Pfam" id="PF12833">
    <property type="entry name" value="HTH_18"/>
    <property type="match status" value="1"/>
</dbReference>
<gene>
    <name evidence="6" type="ORF">FSO04_43965</name>
</gene>
<reference evidence="6 7" key="1">
    <citation type="journal article" date="2020" name="Int. J. Syst. Evol. Microbiol.">
        <title>Paraburkholderia madseniana sp. nov., a phenolic acid-degrading bacterium isolated from acidic forest soil.</title>
        <authorList>
            <person name="Wilhelm R.C."/>
            <person name="Murphy S.J.L."/>
            <person name="Feriancek N.M."/>
            <person name="Karasz D.C."/>
            <person name="DeRito C.M."/>
            <person name="Newman J.D."/>
            <person name="Buckley D.H."/>
        </authorList>
    </citation>
    <scope>NUCLEOTIDE SEQUENCE [LARGE SCALE GENOMIC DNA]</scope>
    <source>
        <strain evidence="6 7">RP11</strain>
    </source>
</reference>
<proteinExistence type="predicted"/>
<dbReference type="PROSITE" id="PS01124">
    <property type="entry name" value="HTH_ARAC_FAMILY_2"/>
    <property type="match status" value="1"/>
</dbReference>
<evidence type="ECO:0000256" key="4">
    <source>
        <dbReference type="SAM" id="MobiDB-lite"/>
    </source>
</evidence>
<comment type="caution">
    <text evidence="6">The sequence shown here is derived from an EMBL/GenBank/DDBJ whole genome shotgun (WGS) entry which is preliminary data.</text>
</comment>
<dbReference type="EMBL" id="VOSW01000183">
    <property type="protein sequence ID" value="KAE8753648.1"/>
    <property type="molecule type" value="Genomic_DNA"/>
</dbReference>
<dbReference type="InterPro" id="IPR009057">
    <property type="entry name" value="Homeodomain-like_sf"/>
</dbReference>
<dbReference type="PANTHER" id="PTHR47894">
    <property type="entry name" value="HTH-TYPE TRANSCRIPTIONAL REGULATOR GADX"/>
    <property type="match status" value="1"/>
</dbReference>
<dbReference type="Pfam" id="PF12625">
    <property type="entry name" value="Arabinose_bd"/>
    <property type="match status" value="1"/>
</dbReference>
<dbReference type="InterPro" id="IPR018060">
    <property type="entry name" value="HTH_AraC"/>
</dbReference>
<evidence type="ECO:0000313" key="7">
    <source>
        <dbReference type="Proteomes" id="UP000463700"/>
    </source>
</evidence>
<dbReference type="Gene3D" id="1.10.10.60">
    <property type="entry name" value="Homeodomain-like"/>
    <property type="match status" value="1"/>
</dbReference>
<keyword evidence="1" id="KW-0805">Transcription regulation</keyword>
<dbReference type="PANTHER" id="PTHR47894:SF1">
    <property type="entry name" value="HTH-TYPE TRANSCRIPTIONAL REGULATOR VQSM"/>
    <property type="match status" value="1"/>
</dbReference>
<dbReference type="SMART" id="SM00342">
    <property type="entry name" value="HTH_ARAC"/>
    <property type="match status" value="1"/>
</dbReference>
<dbReference type="SUPFAM" id="SSF46689">
    <property type="entry name" value="Homeodomain-like"/>
    <property type="match status" value="1"/>
</dbReference>
<dbReference type="InterPro" id="IPR032687">
    <property type="entry name" value="AraC-type_N"/>
</dbReference>
<organism evidence="6 7">
    <name type="scientific">Paraburkholderia madseniana</name>
    <dbReference type="NCBI Taxonomy" id="2599607"/>
    <lineage>
        <taxon>Bacteria</taxon>
        <taxon>Pseudomonadati</taxon>
        <taxon>Pseudomonadota</taxon>
        <taxon>Betaproteobacteria</taxon>
        <taxon>Burkholderiales</taxon>
        <taxon>Burkholderiaceae</taxon>
        <taxon>Paraburkholderia</taxon>
    </lineage>
</organism>
<keyword evidence="2" id="KW-0238">DNA-binding</keyword>
<dbReference type="AlphaFoldDB" id="A0A6N6W1D5"/>
<evidence type="ECO:0000256" key="1">
    <source>
        <dbReference type="ARBA" id="ARBA00023015"/>
    </source>
</evidence>
<sequence>MGRRTQYIVLGARMHAISDTRITSADVPPHIIRQVMHLIRDRGYTPERLCKGLGFTLDDLQNKDFRVSYRQTSTIIRRAMRLLNDPSIGIATGSRQTIASFGLPGLGMLTCRTLGDAFQYGIKYQIQAGSIAQVDYSADERRFVIEASMRFYDPELEPFFVEEILVSGVAMTRALVGERYQPLRVELRYPRPSHAVEYGRFFNCPVSFGASANRIISDRFWHDIVLRTYDEFMMQSLQESIDQLLGREKPHDELIESILTVLRASIDETPRFDEVARLLNFSERTLRRRLTGLNVSFQSLIDRARYEYSLDLLERTRLPLNQIAMATGFSDSRTFRRAFKRWSGKVPNQMRAPGTADALAHSHDPERRALNGSRD</sequence>
<protein>
    <submittedName>
        <fullName evidence="6">Helix-turn-helix domain-containing protein</fullName>
    </submittedName>
</protein>
<dbReference type="OrthoDB" id="6506763at2"/>
<dbReference type="GO" id="GO:0003700">
    <property type="term" value="F:DNA-binding transcription factor activity"/>
    <property type="evidence" value="ECO:0007669"/>
    <property type="project" value="InterPro"/>
</dbReference>
<evidence type="ECO:0000256" key="3">
    <source>
        <dbReference type="ARBA" id="ARBA00023163"/>
    </source>
</evidence>
<feature type="region of interest" description="Disordered" evidence="4">
    <location>
        <begin position="349"/>
        <end position="375"/>
    </location>
</feature>
<dbReference type="GO" id="GO:0005829">
    <property type="term" value="C:cytosol"/>
    <property type="evidence" value="ECO:0007669"/>
    <property type="project" value="TreeGrafter"/>
</dbReference>
<name>A0A6N6W1D5_9BURK</name>
<dbReference type="GO" id="GO:0000976">
    <property type="term" value="F:transcription cis-regulatory region binding"/>
    <property type="evidence" value="ECO:0007669"/>
    <property type="project" value="TreeGrafter"/>
</dbReference>